<keyword evidence="3" id="KW-1015">Disulfide bond</keyword>
<evidence type="ECO:0000256" key="2">
    <source>
        <dbReference type="ARBA" id="ARBA00022982"/>
    </source>
</evidence>
<name>A0A1J5RXX0_9ZZZZ</name>
<organism evidence="6">
    <name type="scientific">mine drainage metagenome</name>
    <dbReference type="NCBI Taxonomy" id="410659"/>
    <lineage>
        <taxon>unclassified sequences</taxon>
        <taxon>metagenomes</taxon>
        <taxon>ecological metagenomes</taxon>
    </lineage>
</organism>
<dbReference type="AlphaFoldDB" id="A0A1J5RXX0"/>
<dbReference type="Pfam" id="PF00085">
    <property type="entry name" value="Thioredoxin"/>
    <property type="match status" value="1"/>
</dbReference>
<keyword evidence="4" id="KW-0676">Redox-active center</keyword>
<dbReference type="Gene3D" id="3.40.30.10">
    <property type="entry name" value="Glutaredoxin"/>
    <property type="match status" value="1"/>
</dbReference>
<dbReference type="PANTHER" id="PTHR45663:SF11">
    <property type="entry name" value="GEO12009P1"/>
    <property type="match status" value="1"/>
</dbReference>
<dbReference type="NCBIfam" id="TIGR01068">
    <property type="entry name" value="thioredoxin"/>
    <property type="match status" value="1"/>
</dbReference>
<evidence type="ECO:0000256" key="3">
    <source>
        <dbReference type="ARBA" id="ARBA00023157"/>
    </source>
</evidence>
<feature type="domain" description="Thioredoxin" evidence="5">
    <location>
        <begin position="1"/>
        <end position="105"/>
    </location>
</feature>
<dbReference type="InterPro" id="IPR005746">
    <property type="entry name" value="Thioredoxin"/>
</dbReference>
<dbReference type="FunFam" id="3.40.30.10:FF:000001">
    <property type="entry name" value="Thioredoxin"/>
    <property type="match status" value="1"/>
</dbReference>
<dbReference type="InterPro" id="IPR036249">
    <property type="entry name" value="Thioredoxin-like_sf"/>
</dbReference>
<evidence type="ECO:0000256" key="1">
    <source>
        <dbReference type="ARBA" id="ARBA00022448"/>
    </source>
</evidence>
<keyword evidence="1" id="KW-0813">Transport</keyword>
<evidence type="ECO:0000256" key="4">
    <source>
        <dbReference type="ARBA" id="ARBA00023284"/>
    </source>
</evidence>
<dbReference type="GO" id="GO:0015035">
    <property type="term" value="F:protein-disulfide reductase activity"/>
    <property type="evidence" value="ECO:0007669"/>
    <property type="project" value="InterPro"/>
</dbReference>
<dbReference type="InterPro" id="IPR017937">
    <property type="entry name" value="Thioredoxin_CS"/>
</dbReference>
<reference evidence="6" key="1">
    <citation type="submission" date="2016-10" db="EMBL/GenBank/DDBJ databases">
        <title>Sequence of Gallionella enrichment culture.</title>
        <authorList>
            <person name="Poehlein A."/>
            <person name="Muehling M."/>
            <person name="Daniel R."/>
        </authorList>
    </citation>
    <scope>NUCLEOTIDE SEQUENCE</scope>
</reference>
<evidence type="ECO:0000259" key="5">
    <source>
        <dbReference type="PROSITE" id="PS51352"/>
    </source>
</evidence>
<dbReference type="InterPro" id="IPR013766">
    <property type="entry name" value="Thioredoxin_domain"/>
</dbReference>
<dbReference type="PROSITE" id="PS51352">
    <property type="entry name" value="THIOREDOXIN_2"/>
    <property type="match status" value="1"/>
</dbReference>
<evidence type="ECO:0000313" key="6">
    <source>
        <dbReference type="EMBL" id="OIR00674.1"/>
    </source>
</evidence>
<keyword evidence="2" id="KW-0249">Electron transport</keyword>
<dbReference type="CDD" id="cd02947">
    <property type="entry name" value="TRX_family"/>
    <property type="match status" value="1"/>
</dbReference>
<dbReference type="GO" id="GO:0045454">
    <property type="term" value="P:cell redox homeostasis"/>
    <property type="evidence" value="ECO:0007669"/>
    <property type="project" value="TreeGrafter"/>
</dbReference>
<proteinExistence type="predicted"/>
<sequence length="105" mass="11559">MALEFTDANFQKDVLESDKLTMIDFWAEWCGPCRAIGPVVEELSKEYAGKMNVGKLNVDHNPNVSVNYGITSIPAILFIKGGKVVDKQIGAVPKSVLEKKIQAHL</sequence>
<comment type="caution">
    <text evidence="6">The sequence shown here is derived from an EMBL/GenBank/DDBJ whole genome shotgun (WGS) entry which is preliminary data.</text>
</comment>
<dbReference type="PIRSF" id="PIRSF000077">
    <property type="entry name" value="Thioredoxin"/>
    <property type="match status" value="1"/>
</dbReference>
<dbReference type="SUPFAM" id="SSF52833">
    <property type="entry name" value="Thioredoxin-like"/>
    <property type="match status" value="1"/>
</dbReference>
<protein>
    <submittedName>
        <fullName evidence="6">Thioredoxin</fullName>
    </submittedName>
</protein>
<dbReference type="PRINTS" id="PR00421">
    <property type="entry name" value="THIOREDOXIN"/>
</dbReference>
<dbReference type="GO" id="GO:0005829">
    <property type="term" value="C:cytosol"/>
    <property type="evidence" value="ECO:0007669"/>
    <property type="project" value="TreeGrafter"/>
</dbReference>
<dbReference type="PANTHER" id="PTHR45663">
    <property type="entry name" value="GEO12009P1"/>
    <property type="match status" value="1"/>
</dbReference>
<gene>
    <name evidence="6" type="primary">trxA_17</name>
    <name evidence="6" type="ORF">GALL_171990</name>
</gene>
<dbReference type="PROSITE" id="PS00194">
    <property type="entry name" value="THIOREDOXIN_1"/>
    <property type="match status" value="1"/>
</dbReference>
<dbReference type="EMBL" id="MLJW01000092">
    <property type="protein sequence ID" value="OIR00674.1"/>
    <property type="molecule type" value="Genomic_DNA"/>
</dbReference>
<accession>A0A1J5RXX0</accession>